<gene>
    <name evidence="3" type="ORF">ACHAWU_001026</name>
</gene>
<feature type="region of interest" description="Disordered" evidence="1">
    <location>
        <begin position="1"/>
        <end position="143"/>
    </location>
</feature>
<evidence type="ECO:0000256" key="1">
    <source>
        <dbReference type="SAM" id="MobiDB-lite"/>
    </source>
</evidence>
<keyword evidence="2" id="KW-0812">Transmembrane</keyword>
<dbReference type="AlphaFoldDB" id="A0ABD3MG06"/>
<dbReference type="Proteomes" id="UP001530293">
    <property type="component" value="Unassembled WGS sequence"/>
</dbReference>
<feature type="compositionally biased region" description="Polar residues" evidence="1">
    <location>
        <begin position="34"/>
        <end position="47"/>
    </location>
</feature>
<evidence type="ECO:0000256" key="2">
    <source>
        <dbReference type="SAM" id="Phobius"/>
    </source>
</evidence>
<proteinExistence type="predicted"/>
<keyword evidence="2" id="KW-0472">Membrane</keyword>
<name>A0ABD3MG06_9STRA</name>
<evidence type="ECO:0000313" key="4">
    <source>
        <dbReference type="Proteomes" id="UP001530293"/>
    </source>
</evidence>
<comment type="caution">
    <text evidence="3">The sequence shown here is derived from an EMBL/GenBank/DDBJ whole genome shotgun (WGS) entry which is preliminary data.</text>
</comment>
<protein>
    <submittedName>
        <fullName evidence="3">Uncharacterized protein</fullName>
    </submittedName>
</protein>
<reference evidence="3 4" key="1">
    <citation type="submission" date="2024-10" db="EMBL/GenBank/DDBJ databases">
        <title>Updated reference genomes for cyclostephanoid diatoms.</title>
        <authorList>
            <person name="Roberts W.R."/>
            <person name="Alverson A.J."/>
        </authorList>
    </citation>
    <scope>NUCLEOTIDE SEQUENCE [LARGE SCALE GENOMIC DNA]</scope>
    <source>
        <strain evidence="3 4">AJA232-27</strain>
    </source>
</reference>
<organism evidence="3 4">
    <name type="scientific">Discostella pseudostelligera</name>
    <dbReference type="NCBI Taxonomy" id="259834"/>
    <lineage>
        <taxon>Eukaryota</taxon>
        <taxon>Sar</taxon>
        <taxon>Stramenopiles</taxon>
        <taxon>Ochrophyta</taxon>
        <taxon>Bacillariophyta</taxon>
        <taxon>Coscinodiscophyceae</taxon>
        <taxon>Thalassiosirophycidae</taxon>
        <taxon>Stephanodiscales</taxon>
        <taxon>Stephanodiscaceae</taxon>
        <taxon>Discostella</taxon>
    </lineage>
</organism>
<accession>A0ABD3MG06</accession>
<evidence type="ECO:0000313" key="3">
    <source>
        <dbReference type="EMBL" id="KAL3762879.1"/>
    </source>
</evidence>
<keyword evidence="4" id="KW-1185">Reference proteome</keyword>
<sequence>MATKDEFAALLRQQHEVGGGGGGRDGDGDWANANAWTTHQPKISPTRSRPPHAPKYYGEPPKPPSNLPPSPMSRRIESLPPSRAIDHVRSFSDFGLPPPPHSDPMHPFNKEVVPISSPTWGGPNRLKLPPRPSTPPRQAELSIPSGNTAREKYIHRRSMSAPRVMEGGASGSSSIGSRSGRTITKADLLKKLPNPRWGGAPPKPITYNRSRSGSDGPLLSIECRHDSNGGGYGATAPDYHNPSRRQSIESIEFTTNPSSRHQRNRSDASAISVTTDMAKSSLFKGVTDTGRIQFQLPKDGFRILMDSQLEAGCVYKRKLIDNEDELFVEFHTVDEEDPINAYGGCNRCRQKKRCLPPDLYVMAVDSTIYRRMLDEVIASRAMPCGTFFCGHHADVRQPDITIAAVVVGVVFLLLLAGSVIIKD</sequence>
<feature type="region of interest" description="Disordered" evidence="1">
    <location>
        <begin position="191"/>
        <end position="212"/>
    </location>
</feature>
<dbReference type="EMBL" id="JALLBG020000130">
    <property type="protein sequence ID" value="KAL3762879.1"/>
    <property type="molecule type" value="Genomic_DNA"/>
</dbReference>
<feature type="compositionally biased region" description="Pro residues" evidence="1">
    <location>
        <begin position="60"/>
        <end position="71"/>
    </location>
</feature>
<keyword evidence="2" id="KW-1133">Transmembrane helix</keyword>
<feature type="transmembrane region" description="Helical" evidence="2">
    <location>
        <begin position="400"/>
        <end position="421"/>
    </location>
</feature>